<organism evidence="1 2">
    <name type="scientific">Psilocybe cyanescens</name>
    <dbReference type="NCBI Taxonomy" id="93625"/>
    <lineage>
        <taxon>Eukaryota</taxon>
        <taxon>Fungi</taxon>
        <taxon>Dikarya</taxon>
        <taxon>Basidiomycota</taxon>
        <taxon>Agaricomycotina</taxon>
        <taxon>Agaricomycetes</taxon>
        <taxon>Agaricomycetidae</taxon>
        <taxon>Agaricales</taxon>
        <taxon>Agaricineae</taxon>
        <taxon>Strophariaceae</taxon>
        <taxon>Psilocybe</taxon>
    </lineage>
</organism>
<protein>
    <submittedName>
        <fullName evidence="1">Uncharacterized protein</fullName>
    </submittedName>
</protein>
<accession>A0A409XA98</accession>
<sequence length="362" mass="40212">MLRDFSVNTYVSGAIHKYYTSPLLEAVGASLPENVEVLLRAGADPNGIPLEYLVEYSVRFIRGRDPNYDTYNYVTCPSGSKVMPTDSVVKPQISLLTNGEVVQRSRGSNDSGLSLHFPSSHSSYSARGSIQHGEYCHLRPGACCRSGRILVDLQNPSHLPDILTHSALFVSSPVYESITSTKNDMLKYLLAIGYSPNILSPADPTCCIPPHIATIAFSYEILSLDPRIDLTRRTPIYSIRALRFATARIDIDFMEQLSEHSVTPLSAAGRTSLGHTLLHIATLPLTDLHINLFSSKIFESVHDVRTLYTKSWVPINLVGRNPANRGILVSRTDDAPLPRVRSVEDEIDERKQEMTQILDQMM</sequence>
<proteinExistence type="predicted"/>
<keyword evidence="2" id="KW-1185">Reference proteome</keyword>
<dbReference type="InterPro" id="IPR036770">
    <property type="entry name" value="Ankyrin_rpt-contain_sf"/>
</dbReference>
<dbReference type="EMBL" id="NHYD01002235">
    <property type="protein sequence ID" value="PPQ87650.1"/>
    <property type="molecule type" value="Genomic_DNA"/>
</dbReference>
<dbReference type="OrthoDB" id="2980193at2759"/>
<gene>
    <name evidence="1" type="ORF">CVT25_011488</name>
</gene>
<name>A0A409XA98_PSICY</name>
<reference evidence="1 2" key="1">
    <citation type="journal article" date="2018" name="Evol. Lett.">
        <title>Horizontal gene cluster transfer increased hallucinogenic mushroom diversity.</title>
        <authorList>
            <person name="Reynolds H.T."/>
            <person name="Vijayakumar V."/>
            <person name="Gluck-Thaler E."/>
            <person name="Korotkin H.B."/>
            <person name="Matheny P.B."/>
            <person name="Slot J.C."/>
        </authorList>
    </citation>
    <scope>NUCLEOTIDE SEQUENCE [LARGE SCALE GENOMIC DNA]</scope>
    <source>
        <strain evidence="1 2">2631</strain>
    </source>
</reference>
<dbReference type="InParanoid" id="A0A409XA98"/>
<evidence type="ECO:0000313" key="2">
    <source>
        <dbReference type="Proteomes" id="UP000283269"/>
    </source>
</evidence>
<dbReference type="STRING" id="93625.A0A409XA98"/>
<evidence type="ECO:0000313" key="1">
    <source>
        <dbReference type="EMBL" id="PPQ87650.1"/>
    </source>
</evidence>
<comment type="caution">
    <text evidence="1">The sequence shown here is derived from an EMBL/GenBank/DDBJ whole genome shotgun (WGS) entry which is preliminary data.</text>
</comment>
<dbReference type="SUPFAM" id="SSF48403">
    <property type="entry name" value="Ankyrin repeat"/>
    <property type="match status" value="1"/>
</dbReference>
<dbReference type="AlphaFoldDB" id="A0A409XA98"/>
<dbReference type="Proteomes" id="UP000283269">
    <property type="component" value="Unassembled WGS sequence"/>
</dbReference>